<reference evidence="1 2" key="1">
    <citation type="submission" date="2016-10" db="EMBL/GenBank/DDBJ databases">
        <title>Genome Sequence of Pseudomonas putida GM4FR.</title>
        <authorList>
            <person name="Poehlein A."/>
            <person name="Wemheuer F."/>
            <person name="Hollensteiner J."/>
            <person name="Wemheuer B."/>
        </authorList>
    </citation>
    <scope>NUCLEOTIDE SEQUENCE [LARGE SCALE GENOMIC DNA]</scope>
    <source>
        <strain evidence="1 2">GM4FR</strain>
    </source>
</reference>
<evidence type="ECO:0000313" key="2">
    <source>
        <dbReference type="Proteomes" id="UP000186736"/>
    </source>
</evidence>
<sequence>MAQFTPGHLHIERHALNKDDHSYNYCVDYDVAQDPREGKGIEFRLHGTIQEKPVDEKFFLAKDQAFDFARSIDRITQAHGMPVKALATSAHRMHFDEMFEDIRSKLNVKSGDPIDPAHLE</sequence>
<dbReference type="OrthoDB" id="6941547at2"/>
<comment type="caution">
    <text evidence="1">The sequence shown here is derived from an EMBL/GenBank/DDBJ whole genome shotgun (WGS) entry which is preliminary data.</text>
</comment>
<evidence type="ECO:0008006" key="3">
    <source>
        <dbReference type="Google" id="ProtNLM"/>
    </source>
</evidence>
<evidence type="ECO:0000313" key="1">
    <source>
        <dbReference type="EMBL" id="OLS59131.1"/>
    </source>
</evidence>
<dbReference type="AlphaFoldDB" id="A0A1Q9QVE9"/>
<dbReference type="Proteomes" id="UP000186736">
    <property type="component" value="Unassembled WGS sequence"/>
</dbReference>
<accession>A0A1Q9QVE9</accession>
<protein>
    <recommendedName>
        <fullName evidence="3">Acetyl-CoA carboxylase</fullName>
    </recommendedName>
</protein>
<gene>
    <name evidence="1" type="ORF">PSEMO_60920</name>
</gene>
<dbReference type="EMBL" id="MKZO01000075">
    <property type="protein sequence ID" value="OLS59131.1"/>
    <property type="molecule type" value="Genomic_DNA"/>
</dbReference>
<name>A0A1Q9QVE9_PSEPU</name>
<dbReference type="Gene3D" id="3.30.160.370">
    <property type="entry name" value="Domain of unknown function DUF5064"/>
    <property type="match status" value="1"/>
</dbReference>
<proteinExistence type="predicted"/>
<dbReference type="Pfam" id="PF16703">
    <property type="entry name" value="DUF5064"/>
    <property type="match status" value="1"/>
</dbReference>
<dbReference type="InterPro" id="IPR032024">
    <property type="entry name" value="DUF5064"/>
</dbReference>
<dbReference type="RefSeq" id="WP_075806653.1">
    <property type="nucleotide sequence ID" value="NZ_MKZO01000075.1"/>
</dbReference>
<organism evidence="1 2">
    <name type="scientific">Pseudomonas putida</name>
    <name type="common">Arthrobacter siderocapsulatus</name>
    <dbReference type="NCBI Taxonomy" id="303"/>
    <lineage>
        <taxon>Bacteria</taxon>
        <taxon>Pseudomonadati</taxon>
        <taxon>Pseudomonadota</taxon>
        <taxon>Gammaproteobacteria</taxon>
        <taxon>Pseudomonadales</taxon>
        <taxon>Pseudomonadaceae</taxon>
        <taxon>Pseudomonas</taxon>
    </lineage>
</organism>